<dbReference type="PROSITE" id="PS51019">
    <property type="entry name" value="REELIN"/>
    <property type="match status" value="1"/>
</dbReference>
<evidence type="ECO:0000256" key="2">
    <source>
        <dbReference type="ARBA" id="ARBA00008501"/>
    </source>
</evidence>
<evidence type="ECO:0000256" key="8">
    <source>
        <dbReference type="ARBA" id="ARBA00023022"/>
    </source>
</evidence>
<organism evidence="12 13">
    <name type="scientific">Nesidiocoris tenuis</name>
    <dbReference type="NCBI Taxonomy" id="355587"/>
    <lineage>
        <taxon>Eukaryota</taxon>
        <taxon>Metazoa</taxon>
        <taxon>Ecdysozoa</taxon>
        <taxon>Arthropoda</taxon>
        <taxon>Hexapoda</taxon>
        <taxon>Insecta</taxon>
        <taxon>Pterygota</taxon>
        <taxon>Neoptera</taxon>
        <taxon>Paraneoptera</taxon>
        <taxon>Hemiptera</taxon>
        <taxon>Heteroptera</taxon>
        <taxon>Panheteroptera</taxon>
        <taxon>Cimicomorpha</taxon>
        <taxon>Miridae</taxon>
        <taxon>Dicyphina</taxon>
        <taxon>Nesidiocoris</taxon>
    </lineage>
</organism>
<dbReference type="InterPro" id="IPR042307">
    <property type="entry name" value="Reeler_sf"/>
</dbReference>
<evidence type="ECO:0000256" key="9">
    <source>
        <dbReference type="SAM" id="MobiDB-lite"/>
    </source>
</evidence>
<keyword evidence="8" id="KW-0044">Antibiotic</keyword>
<evidence type="ECO:0000256" key="4">
    <source>
        <dbReference type="ARBA" id="ARBA00022529"/>
    </source>
</evidence>
<dbReference type="Proteomes" id="UP001307889">
    <property type="component" value="Chromosome 12"/>
</dbReference>
<feature type="signal peptide" evidence="10">
    <location>
        <begin position="1"/>
        <end position="19"/>
    </location>
</feature>
<keyword evidence="7" id="KW-0391">Immunity</keyword>
<evidence type="ECO:0000313" key="12">
    <source>
        <dbReference type="EMBL" id="BET01139.1"/>
    </source>
</evidence>
<evidence type="ECO:0000256" key="1">
    <source>
        <dbReference type="ARBA" id="ARBA00004613"/>
    </source>
</evidence>
<keyword evidence="3" id="KW-0964">Secreted</keyword>
<protein>
    <submittedName>
        <fullName evidence="12">Ferric-chelate reductase 1</fullName>
    </submittedName>
</protein>
<evidence type="ECO:0000256" key="3">
    <source>
        <dbReference type="ARBA" id="ARBA00022525"/>
    </source>
</evidence>
<dbReference type="PANTHER" id="PTHR45828">
    <property type="entry name" value="CYTOCHROME B561/FERRIC REDUCTASE TRANSMEMBRANE"/>
    <property type="match status" value="1"/>
</dbReference>
<dbReference type="PANTHER" id="PTHR45828:SF9">
    <property type="entry name" value="CELL WALL INTEGRITY AND STRESS RESPONSE COMPONENT 4-LIKE-RELATED"/>
    <property type="match status" value="1"/>
</dbReference>
<evidence type="ECO:0000256" key="5">
    <source>
        <dbReference type="ARBA" id="ARBA00022588"/>
    </source>
</evidence>
<feature type="region of interest" description="Disordered" evidence="9">
    <location>
        <begin position="20"/>
        <end position="70"/>
    </location>
</feature>
<dbReference type="Gene3D" id="2.60.40.4060">
    <property type="entry name" value="Reeler domain"/>
    <property type="match status" value="1"/>
</dbReference>
<proteinExistence type="inferred from homology"/>
<evidence type="ECO:0000256" key="7">
    <source>
        <dbReference type="ARBA" id="ARBA00022859"/>
    </source>
</evidence>
<comment type="similarity">
    <text evidence="2">Belongs to the insect defense protein family.</text>
</comment>
<evidence type="ECO:0000256" key="6">
    <source>
        <dbReference type="ARBA" id="ARBA00022729"/>
    </source>
</evidence>
<dbReference type="InterPro" id="IPR051237">
    <property type="entry name" value="Ferric-chelate_Red/DefProt"/>
</dbReference>
<sequence>MVKWTVFLFLVGLVGTTLSFPVDNSSEESSEDSKEVAPPEDPAPGFQYPETTETQPEPSPEPGKHPDVPLNDICETMKIGHEAKPENNEQSPYTIILSTDEVKPGRTIAVTISGKSKQTPFRGLIVQGRCDGKPVGSFVGGSVGPLKYYDCAGGFKNAIVYIDMEEKDVNEATLEWTAPATECSVDFYVSTVKTYDEFWEKQKSEYPLKVVAQN</sequence>
<reference evidence="12 13" key="1">
    <citation type="submission" date="2023-09" db="EMBL/GenBank/DDBJ databases">
        <title>Nesidiocoris tenuis whole genome shotgun sequence.</title>
        <authorList>
            <person name="Shibata T."/>
            <person name="Shimoda M."/>
            <person name="Kobayashi T."/>
            <person name="Uehara T."/>
        </authorList>
    </citation>
    <scope>NUCLEOTIDE SEQUENCE [LARGE SCALE GENOMIC DNA]</scope>
    <source>
        <strain evidence="12 13">Japan</strain>
    </source>
</reference>
<dbReference type="EMBL" id="AP028920">
    <property type="protein sequence ID" value="BET01139.1"/>
    <property type="molecule type" value="Genomic_DNA"/>
</dbReference>
<evidence type="ECO:0000256" key="10">
    <source>
        <dbReference type="SAM" id="SignalP"/>
    </source>
</evidence>
<evidence type="ECO:0000259" key="11">
    <source>
        <dbReference type="PROSITE" id="PS51019"/>
    </source>
</evidence>
<name>A0ABN7BA45_9HEMI</name>
<gene>
    <name evidence="12" type="ORF">NTJ_13955</name>
</gene>
<keyword evidence="4" id="KW-0929">Antimicrobial</keyword>
<accession>A0ABN7BA45</accession>
<dbReference type="CDD" id="cd08544">
    <property type="entry name" value="Reeler"/>
    <property type="match status" value="1"/>
</dbReference>
<feature type="chain" id="PRO_5045319871" evidence="10">
    <location>
        <begin position="20"/>
        <end position="214"/>
    </location>
</feature>
<keyword evidence="13" id="KW-1185">Reference proteome</keyword>
<evidence type="ECO:0000313" key="13">
    <source>
        <dbReference type="Proteomes" id="UP001307889"/>
    </source>
</evidence>
<feature type="domain" description="Reelin" evidence="11">
    <location>
        <begin position="59"/>
        <end position="214"/>
    </location>
</feature>
<comment type="subcellular location">
    <subcellularLocation>
        <location evidence="1">Secreted</location>
    </subcellularLocation>
</comment>
<keyword evidence="5" id="KW-0399">Innate immunity</keyword>
<keyword evidence="6 10" id="KW-0732">Signal</keyword>
<dbReference type="Pfam" id="PF02014">
    <property type="entry name" value="Reeler"/>
    <property type="match status" value="1"/>
</dbReference>
<dbReference type="InterPro" id="IPR002861">
    <property type="entry name" value="Reeler_dom"/>
</dbReference>